<evidence type="ECO:0000259" key="1">
    <source>
        <dbReference type="PROSITE" id="PS50930"/>
    </source>
</evidence>
<keyword evidence="3" id="KW-1185">Reference proteome</keyword>
<dbReference type="RefSeq" id="WP_157584703.1">
    <property type="nucleotide sequence ID" value="NZ_WPIN01000003.1"/>
</dbReference>
<dbReference type="PROSITE" id="PS50930">
    <property type="entry name" value="HTH_LYTTR"/>
    <property type="match status" value="1"/>
</dbReference>
<organism evidence="2 3">
    <name type="scientific">Spirosoma arboris</name>
    <dbReference type="NCBI Taxonomy" id="2682092"/>
    <lineage>
        <taxon>Bacteria</taxon>
        <taxon>Pseudomonadati</taxon>
        <taxon>Bacteroidota</taxon>
        <taxon>Cytophagia</taxon>
        <taxon>Cytophagales</taxon>
        <taxon>Cytophagaceae</taxon>
        <taxon>Spirosoma</taxon>
    </lineage>
</organism>
<comment type="caution">
    <text evidence="2">The sequence shown here is derived from an EMBL/GenBank/DDBJ whole genome shotgun (WGS) entry which is preliminary data.</text>
</comment>
<protein>
    <recommendedName>
        <fullName evidence="1">HTH LytTR-type domain-containing protein</fullName>
    </recommendedName>
</protein>
<gene>
    <name evidence="2" type="ORF">GO755_10550</name>
</gene>
<evidence type="ECO:0000313" key="3">
    <source>
        <dbReference type="Proteomes" id="UP000436006"/>
    </source>
</evidence>
<dbReference type="Pfam" id="PF04397">
    <property type="entry name" value="LytTR"/>
    <property type="match status" value="1"/>
</dbReference>
<proteinExistence type="predicted"/>
<dbReference type="SMART" id="SM00850">
    <property type="entry name" value="LytTR"/>
    <property type="match status" value="1"/>
</dbReference>
<dbReference type="Gene3D" id="2.40.50.1020">
    <property type="entry name" value="LytTr DNA-binding domain"/>
    <property type="match status" value="1"/>
</dbReference>
<sequence length="129" mass="15259">MNRTAQLTQREEGVSSASPPFLPILIDRIYRQLLLSQIVRIEAAGCYSWIYTRNGERFLTTQNILSLQVRLSGFWRVHRSHLINPLYILRPVQREGKLHLSTGYQAPIARRRRRQIRLQLRLLTYSHSY</sequence>
<feature type="domain" description="HTH LytTR-type" evidence="1">
    <location>
        <begin position="50"/>
        <end position="122"/>
    </location>
</feature>
<dbReference type="Proteomes" id="UP000436006">
    <property type="component" value="Unassembled WGS sequence"/>
</dbReference>
<dbReference type="AlphaFoldDB" id="A0A7K1S9G4"/>
<name>A0A7K1S9G4_9BACT</name>
<evidence type="ECO:0000313" key="2">
    <source>
        <dbReference type="EMBL" id="MVM30474.1"/>
    </source>
</evidence>
<dbReference type="InterPro" id="IPR007492">
    <property type="entry name" value="LytTR_DNA-bd_dom"/>
</dbReference>
<accession>A0A7K1S9G4</accession>
<dbReference type="EMBL" id="WPIN01000003">
    <property type="protein sequence ID" value="MVM30474.1"/>
    <property type="molecule type" value="Genomic_DNA"/>
</dbReference>
<dbReference type="GO" id="GO:0003677">
    <property type="term" value="F:DNA binding"/>
    <property type="evidence" value="ECO:0007669"/>
    <property type="project" value="InterPro"/>
</dbReference>
<reference evidence="2 3" key="1">
    <citation type="submission" date="2019-12" db="EMBL/GenBank/DDBJ databases">
        <title>Spirosoma sp. HMF4905 genome sequencing and assembly.</title>
        <authorList>
            <person name="Kang H."/>
            <person name="Cha I."/>
            <person name="Kim H."/>
            <person name="Joh K."/>
        </authorList>
    </citation>
    <scope>NUCLEOTIDE SEQUENCE [LARGE SCALE GENOMIC DNA]</scope>
    <source>
        <strain evidence="2 3">HMF4905</strain>
    </source>
</reference>